<evidence type="ECO:0000313" key="2">
    <source>
        <dbReference type="EMBL" id="KFB52789.1"/>
    </source>
</evidence>
<reference evidence="2 4" key="1">
    <citation type="journal article" date="2014" name="BMC Genomics">
        <title>Genome sequence of Anopheles sinensis provides insight into genetics basis of mosquito competence for malaria parasites.</title>
        <authorList>
            <person name="Zhou D."/>
            <person name="Zhang D."/>
            <person name="Ding G."/>
            <person name="Shi L."/>
            <person name="Hou Q."/>
            <person name="Ye Y."/>
            <person name="Xu Y."/>
            <person name="Zhou H."/>
            <person name="Xiong C."/>
            <person name="Li S."/>
            <person name="Yu J."/>
            <person name="Hong S."/>
            <person name="Yu X."/>
            <person name="Zou P."/>
            <person name="Chen C."/>
            <person name="Chang X."/>
            <person name="Wang W."/>
            <person name="Lv Y."/>
            <person name="Sun Y."/>
            <person name="Ma L."/>
            <person name="Shen B."/>
            <person name="Zhu C."/>
        </authorList>
    </citation>
    <scope>NUCLEOTIDE SEQUENCE [LARGE SCALE GENOMIC DNA]</scope>
</reference>
<evidence type="ECO:0000313" key="4">
    <source>
        <dbReference type="Proteomes" id="UP000030765"/>
    </source>
</evidence>
<dbReference type="AlphaFoldDB" id="A0A084WRE5"/>
<dbReference type="EMBL" id="ATLV01026040">
    <property type="status" value="NOT_ANNOTATED_CDS"/>
    <property type="molecule type" value="Genomic_DNA"/>
</dbReference>
<feature type="region of interest" description="Disordered" evidence="1">
    <location>
        <begin position="138"/>
        <end position="160"/>
    </location>
</feature>
<sequence>MFNYSGPVPARRPEAVYAPSNRWWWGTPLTLLICDERWVGGSGGEVLSTLEIAHCAPVSWKGDSLPRGSTVRPVEKLFFVSNGSVRVHHWFGGRGREDLTEPKPAYNQTSTLVKCEAPANGKSVKTLPRVGVRTQLTVSRSPSSLARGPLRQTVSGGSRV</sequence>
<accession>A0A084WRE5</accession>
<dbReference type="EnsemblMetazoa" id="ASIC021055-RA">
    <property type="protein sequence ID" value="ASIC021055-PA"/>
    <property type="gene ID" value="ASIC021055"/>
</dbReference>
<dbReference type="VEuPathDB" id="VectorBase:ASIC021055"/>
<gene>
    <name evidence="2" type="ORF">ZHAS_00021055</name>
</gene>
<dbReference type="Proteomes" id="UP000030765">
    <property type="component" value="Unassembled WGS sequence"/>
</dbReference>
<proteinExistence type="predicted"/>
<dbReference type="EMBL" id="KE525405">
    <property type="protein sequence ID" value="KFB52789.1"/>
    <property type="molecule type" value="Genomic_DNA"/>
</dbReference>
<reference evidence="3" key="2">
    <citation type="submission" date="2020-05" db="UniProtKB">
        <authorList>
            <consortium name="EnsemblMetazoa"/>
        </authorList>
    </citation>
    <scope>IDENTIFICATION</scope>
</reference>
<evidence type="ECO:0000313" key="3">
    <source>
        <dbReference type="EnsemblMetazoa" id="ASIC021055-PA"/>
    </source>
</evidence>
<protein>
    <submittedName>
        <fullName evidence="2 3">Transcriptional regulator</fullName>
    </submittedName>
</protein>
<organism evidence="2">
    <name type="scientific">Anopheles sinensis</name>
    <name type="common">Mosquito</name>
    <dbReference type="NCBI Taxonomy" id="74873"/>
    <lineage>
        <taxon>Eukaryota</taxon>
        <taxon>Metazoa</taxon>
        <taxon>Ecdysozoa</taxon>
        <taxon>Arthropoda</taxon>
        <taxon>Hexapoda</taxon>
        <taxon>Insecta</taxon>
        <taxon>Pterygota</taxon>
        <taxon>Neoptera</taxon>
        <taxon>Endopterygota</taxon>
        <taxon>Diptera</taxon>
        <taxon>Nematocera</taxon>
        <taxon>Culicoidea</taxon>
        <taxon>Culicidae</taxon>
        <taxon>Anophelinae</taxon>
        <taxon>Anopheles</taxon>
    </lineage>
</organism>
<name>A0A084WRE5_ANOSI</name>
<evidence type="ECO:0000256" key="1">
    <source>
        <dbReference type="SAM" id="MobiDB-lite"/>
    </source>
</evidence>
<keyword evidence="4" id="KW-1185">Reference proteome</keyword>